<feature type="compositionally biased region" description="Polar residues" evidence="1">
    <location>
        <begin position="318"/>
        <end position="328"/>
    </location>
</feature>
<feature type="region of interest" description="Disordered" evidence="1">
    <location>
        <begin position="236"/>
        <end position="328"/>
    </location>
</feature>
<feature type="compositionally biased region" description="Basic and acidic residues" evidence="1">
    <location>
        <begin position="266"/>
        <end position="275"/>
    </location>
</feature>
<accession>A0A0M4D862</accession>
<dbReference type="KEGG" id="spri:SPRI_2246"/>
<dbReference type="AlphaFoldDB" id="A0A0M4D862"/>
<feature type="compositionally biased region" description="Low complexity" evidence="1">
    <location>
        <begin position="276"/>
        <end position="300"/>
    </location>
</feature>
<evidence type="ECO:0000313" key="2">
    <source>
        <dbReference type="EMBL" id="ALC20552.1"/>
    </source>
</evidence>
<gene>
    <name evidence="2" type="ORF">SPRI_2246</name>
</gene>
<dbReference type="STRING" id="38300.SPRI_2246"/>
<dbReference type="Proteomes" id="UP000060513">
    <property type="component" value="Chromosome"/>
</dbReference>
<dbReference type="PATRIC" id="fig|38300.4.peg.2374"/>
<name>A0A0M4D862_STRPR</name>
<organism evidence="2">
    <name type="scientific">Streptomyces pristinaespiralis</name>
    <dbReference type="NCBI Taxonomy" id="38300"/>
    <lineage>
        <taxon>Bacteria</taxon>
        <taxon>Bacillati</taxon>
        <taxon>Actinomycetota</taxon>
        <taxon>Actinomycetes</taxon>
        <taxon>Kitasatosporales</taxon>
        <taxon>Streptomycetaceae</taxon>
        <taxon>Streptomyces</taxon>
    </lineage>
</organism>
<proteinExistence type="predicted"/>
<dbReference type="EMBL" id="CP011340">
    <property type="protein sequence ID" value="ALC20552.1"/>
    <property type="molecule type" value="Genomic_DNA"/>
</dbReference>
<evidence type="ECO:0000313" key="3">
    <source>
        <dbReference type="Proteomes" id="UP000060513"/>
    </source>
</evidence>
<evidence type="ECO:0000256" key="1">
    <source>
        <dbReference type="SAM" id="MobiDB-lite"/>
    </source>
</evidence>
<protein>
    <submittedName>
        <fullName evidence="2">Uncharacterized protein</fullName>
    </submittedName>
</protein>
<sequence>MCRARLTVCRVDRGTACLDPAASSVPGRRCRGRAALRDRHRRPCGTGCAGRVVCRSVIGQWDRAGPALQGCRRRARCVTASPVSGTVVGPALLGLPLPDRCCGGASVGRVRHGATRLQRRVGPAPPGLSCGITCVGRVRNSGAGPRHRPALLGLPLPDRCCGVLPQGCVRCSATRLQRRGGPAPPGLSCGIACVGRVRNSGTGPRRRRWTGPAGSTLPGRLRRVWWAAVPVARRRAAWSRSPGPAVAAGESGVAVVRGAGTPNTGSRRDGPRRSSDGGSRVSGSRYSVPRRSPQCRQPRQWEAPGSTDATTCPAVTAAPSSTSGRTGS</sequence>
<reference evidence="2 3" key="1">
    <citation type="submission" date="2015-08" db="EMBL/GenBank/DDBJ databases">
        <title>Genome sequence of the pristinamycin over-producing bacterium Streptomyces pristinaespiralis HCCB10218.</title>
        <authorList>
            <person name="Tian J."/>
            <person name="Yang J."/>
            <person name="Li L."/>
            <person name="Ruan L."/>
            <person name="Wei W."/>
            <person name="Zheng G."/>
            <person name="Wei Z."/>
            <person name="Yang S."/>
            <person name="Ge M."/>
            <person name="Jiang W."/>
            <person name="Lu Y."/>
        </authorList>
    </citation>
    <scope>NUCLEOTIDE SEQUENCE [LARGE SCALE GENOMIC DNA]</scope>
    <source>
        <strain evidence="2 3">HCCB 10218</strain>
    </source>
</reference>
<feature type="compositionally biased region" description="Low complexity" evidence="1">
    <location>
        <begin position="238"/>
        <end position="260"/>
    </location>
</feature>